<dbReference type="EMBL" id="JACSQL010000012">
    <property type="protein sequence ID" value="MBD7970434.1"/>
    <property type="molecule type" value="Genomic_DNA"/>
</dbReference>
<dbReference type="Proteomes" id="UP000608071">
    <property type="component" value="Unassembled WGS sequence"/>
</dbReference>
<comment type="caution">
    <text evidence="1">The sequence shown here is derived from an EMBL/GenBank/DDBJ whole genome shotgun (WGS) entry which is preliminary data.</text>
</comment>
<sequence length="103" mass="11199">MVRPKLNGVSTKIVEANVFLNQAKGLYDRSAKVGERLILLEGSLLEEPDLNGWIYRDLESLLGQGFVVKIGRKYIVKHPISGITSGTAASVLGVGFKPAGYRL</sequence>
<name>A0ABR8T3S7_9BACL</name>
<evidence type="ECO:0000313" key="2">
    <source>
        <dbReference type="Proteomes" id="UP000608071"/>
    </source>
</evidence>
<protein>
    <submittedName>
        <fullName evidence="1">Uncharacterized protein</fullName>
    </submittedName>
</protein>
<proteinExistence type="predicted"/>
<dbReference type="RefSeq" id="WP_191803534.1">
    <property type="nucleotide sequence ID" value="NZ_JACSQL010000012.1"/>
</dbReference>
<keyword evidence="2" id="KW-1185">Reference proteome</keyword>
<evidence type="ECO:0000313" key="1">
    <source>
        <dbReference type="EMBL" id="MBD7970434.1"/>
    </source>
</evidence>
<gene>
    <name evidence="1" type="ORF">H9647_20405</name>
</gene>
<accession>A0ABR8T3S7</accession>
<organism evidence="1 2">
    <name type="scientific">Paenibacillus gallinarum</name>
    <dbReference type="NCBI Taxonomy" id="2762232"/>
    <lineage>
        <taxon>Bacteria</taxon>
        <taxon>Bacillati</taxon>
        <taxon>Bacillota</taxon>
        <taxon>Bacilli</taxon>
        <taxon>Bacillales</taxon>
        <taxon>Paenibacillaceae</taxon>
        <taxon>Paenibacillus</taxon>
    </lineage>
</organism>
<reference evidence="1 2" key="1">
    <citation type="submission" date="2020-08" db="EMBL/GenBank/DDBJ databases">
        <title>A Genomic Blueprint of the Chicken Gut Microbiome.</title>
        <authorList>
            <person name="Gilroy R."/>
            <person name="Ravi A."/>
            <person name="Getino M."/>
            <person name="Pursley I."/>
            <person name="Horton D.L."/>
            <person name="Alikhan N.-F."/>
            <person name="Baker D."/>
            <person name="Gharbi K."/>
            <person name="Hall N."/>
            <person name="Watson M."/>
            <person name="Adriaenssens E.M."/>
            <person name="Foster-Nyarko E."/>
            <person name="Jarju S."/>
            <person name="Secka A."/>
            <person name="Antonio M."/>
            <person name="Oren A."/>
            <person name="Chaudhuri R."/>
            <person name="La Ragione R.M."/>
            <person name="Hildebrand F."/>
            <person name="Pallen M.J."/>
        </authorList>
    </citation>
    <scope>NUCLEOTIDE SEQUENCE [LARGE SCALE GENOMIC DNA]</scope>
    <source>
        <strain evidence="1 2">Sa2BVA9</strain>
    </source>
</reference>